<proteinExistence type="predicted"/>
<accession>A0AA36FW67</accession>
<keyword evidence="2" id="KW-1185">Reference proteome</keyword>
<feature type="non-terminal residue" evidence="1">
    <location>
        <position position="94"/>
    </location>
</feature>
<gene>
    <name evidence="1" type="ORF">MSPICULIGERA_LOCUS7629</name>
</gene>
<dbReference type="Proteomes" id="UP001177023">
    <property type="component" value="Unassembled WGS sequence"/>
</dbReference>
<evidence type="ECO:0000313" key="2">
    <source>
        <dbReference type="Proteomes" id="UP001177023"/>
    </source>
</evidence>
<feature type="non-terminal residue" evidence="1">
    <location>
        <position position="1"/>
    </location>
</feature>
<reference evidence="1" key="1">
    <citation type="submission" date="2023-06" db="EMBL/GenBank/DDBJ databases">
        <authorList>
            <person name="Delattre M."/>
        </authorList>
    </citation>
    <scope>NUCLEOTIDE SEQUENCE</scope>
    <source>
        <strain evidence="1">AF72</strain>
    </source>
</reference>
<protein>
    <submittedName>
        <fullName evidence="1">Uncharacterized protein</fullName>
    </submittedName>
</protein>
<sequence>GWLKWMGLIPIPSDCPSAIYFRDAYEKYVAKEFGLEIRTWFFQWPNPEKGGYIIEVLLQFRMHEGDPRSAQKAQKHATITVMVSPNQMPSVLSQ</sequence>
<dbReference type="EMBL" id="CATQJA010001947">
    <property type="protein sequence ID" value="CAJ0569139.1"/>
    <property type="molecule type" value="Genomic_DNA"/>
</dbReference>
<comment type="caution">
    <text evidence="1">The sequence shown here is derived from an EMBL/GenBank/DDBJ whole genome shotgun (WGS) entry which is preliminary data.</text>
</comment>
<dbReference type="AlphaFoldDB" id="A0AA36FW67"/>
<organism evidence="1 2">
    <name type="scientific">Mesorhabditis spiculigera</name>
    <dbReference type="NCBI Taxonomy" id="96644"/>
    <lineage>
        <taxon>Eukaryota</taxon>
        <taxon>Metazoa</taxon>
        <taxon>Ecdysozoa</taxon>
        <taxon>Nematoda</taxon>
        <taxon>Chromadorea</taxon>
        <taxon>Rhabditida</taxon>
        <taxon>Rhabditina</taxon>
        <taxon>Rhabditomorpha</taxon>
        <taxon>Rhabditoidea</taxon>
        <taxon>Rhabditidae</taxon>
        <taxon>Mesorhabditinae</taxon>
        <taxon>Mesorhabditis</taxon>
    </lineage>
</organism>
<evidence type="ECO:0000313" key="1">
    <source>
        <dbReference type="EMBL" id="CAJ0569139.1"/>
    </source>
</evidence>
<name>A0AA36FW67_9BILA</name>